<dbReference type="EMBL" id="JAIWYP010000003">
    <property type="protein sequence ID" value="KAH3853806.1"/>
    <property type="molecule type" value="Genomic_DNA"/>
</dbReference>
<dbReference type="Gene3D" id="3.40.50.300">
    <property type="entry name" value="P-loop containing nucleotide triphosphate hydrolases"/>
    <property type="match status" value="1"/>
</dbReference>
<evidence type="ECO:0008006" key="3">
    <source>
        <dbReference type="Google" id="ProtNLM"/>
    </source>
</evidence>
<gene>
    <name evidence="1" type="ORF">DPMN_096341</name>
</gene>
<dbReference type="AlphaFoldDB" id="A0A9D4L8Z8"/>
<comment type="caution">
    <text evidence="1">The sequence shown here is derived from an EMBL/GenBank/DDBJ whole genome shotgun (WGS) entry which is preliminary data.</text>
</comment>
<dbReference type="InterPro" id="IPR036388">
    <property type="entry name" value="WH-like_DNA-bd_sf"/>
</dbReference>
<dbReference type="InterPro" id="IPR027417">
    <property type="entry name" value="P-loop_NTPase"/>
</dbReference>
<dbReference type="SUPFAM" id="SSF52540">
    <property type="entry name" value="P-loop containing nucleoside triphosphate hydrolases"/>
    <property type="match status" value="1"/>
</dbReference>
<dbReference type="PANTHER" id="PTHR12449:SF18">
    <property type="entry name" value="DEATH DOMAIN-CONTAINING PROTEIN"/>
    <property type="match status" value="1"/>
</dbReference>
<dbReference type="Proteomes" id="UP000828390">
    <property type="component" value="Unassembled WGS sequence"/>
</dbReference>
<evidence type="ECO:0000313" key="1">
    <source>
        <dbReference type="EMBL" id="KAH3853806.1"/>
    </source>
</evidence>
<reference evidence="1" key="1">
    <citation type="journal article" date="2019" name="bioRxiv">
        <title>The Genome of the Zebra Mussel, Dreissena polymorpha: A Resource for Invasive Species Research.</title>
        <authorList>
            <person name="McCartney M.A."/>
            <person name="Auch B."/>
            <person name="Kono T."/>
            <person name="Mallez S."/>
            <person name="Zhang Y."/>
            <person name="Obille A."/>
            <person name="Becker A."/>
            <person name="Abrahante J.E."/>
            <person name="Garbe J."/>
            <person name="Badalamenti J.P."/>
            <person name="Herman A."/>
            <person name="Mangelson H."/>
            <person name="Liachko I."/>
            <person name="Sullivan S."/>
            <person name="Sone E.D."/>
            <person name="Koren S."/>
            <person name="Silverstein K.A.T."/>
            <person name="Beckman K.B."/>
            <person name="Gohl D.M."/>
        </authorList>
    </citation>
    <scope>NUCLEOTIDE SEQUENCE</scope>
    <source>
        <strain evidence="1">Duluth1</strain>
        <tissue evidence="1">Whole animal</tissue>
    </source>
</reference>
<dbReference type="PANTHER" id="PTHR12449">
    <property type="entry name" value="DEATH DOMAIN-CONTAINING PROTEIN"/>
    <property type="match status" value="1"/>
</dbReference>
<sequence>MTDGDWCLDTELKGVKFGGRIQKVVCKTRFQKLQLIMKLLVTSTEDHGFFKGRIALHKGDTILQEGIKVAKEMLETTSDNSEKSKASLDQSKNEITVSVWDFAGQSLYYSTHQFFLNERSIYVVVMDMTRSLKDVLSKSDGIGICCGLVDSCTYLDVFKFWLNAIHMNSDYQSGERTIQPTVILVGTRKDEMKGSAEEKEKNMNLYFDNALCSFDKNSPIFNHIYKNRFLVNNLSPKDSAFAELRKEIISLAAKQDYWDKEYPVRWIHMEQTLDKMRDEKRQIVKMKDVENEDLENIHPLGKEELTSFLELQHKQGNIIFFNSGELKDFVVLAPQWIIEAFKCFIPHNHKIEATVLKDWEEYKKYAILKPNVLDEVMKNSPP</sequence>
<keyword evidence="2" id="KW-1185">Reference proteome</keyword>
<dbReference type="Gene3D" id="1.10.10.10">
    <property type="entry name" value="Winged helix-like DNA-binding domain superfamily/Winged helix DNA-binding domain"/>
    <property type="match status" value="1"/>
</dbReference>
<organism evidence="1 2">
    <name type="scientific">Dreissena polymorpha</name>
    <name type="common">Zebra mussel</name>
    <name type="synonym">Mytilus polymorpha</name>
    <dbReference type="NCBI Taxonomy" id="45954"/>
    <lineage>
        <taxon>Eukaryota</taxon>
        <taxon>Metazoa</taxon>
        <taxon>Spiralia</taxon>
        <taxon>Lophotrochozoa</taxon>
        <taxon>Mollusca</taxon>
        <taxon>Bivalvia</taxon>
        <taxon>Autobranchia</taxon>
        <taxon>Heteroconchia</taxon>
        <taxon>Euheterodonta</taxon>
        <taxon>Imparidentia</taxon>
        <taxon>Neoheterodontei</taxon>
        <taxon>Myida</taxon>
        <taxon>Dreissenoidea</taxon>
        <taxon>Dreissenidae</taxon>
        <taxon>Dreissena</taxon>
    </lineage>
</organism>
<protein>
    <recommendedName>
        <fullName evidence="3">C-terminal of Roc (COR) domain-containing protein</fullName>
    </recommendedName>
</protein>
<reference evidence="1" key="2">
    <citation type="submission" date="2020-11" db="EMBL/GenBank/DDBJ databases">
        <authorList>
            <person name="McCartney M.A."/>
            <person name="Auch B."/>
            <person name="Kono T."/>
            <person name="Mallez S."/>
            <person name="Becker A."/>
            <person name="Gohl D.M."/>
            <person name="Silverstein K.A.T."/>
            <person name="Koren S."/>
            <person name="Bechman K.B."/>
            <person name="Herman A."/>
            <person name="Abrahante J.E."/>
            <person name="Garbe J."/>
        </authorList>
    </citation>
    <scope>NUCLEOTIDE SEQUENCE</scope>
    <source>
        <strain evidence="1">Duluth1</strain>
        <tissue evidence="1">Whole animal</tissue>
    </source>
</reference>
<accession>A0A9D4L8Z8</accession>
<proteinExistence type="predicted"/>
<evidence type="ECO:0000313" key="2">
    <source>
        <dbReference type="Proteomes" id="UP000828390"/>
    </source>
</evidence>
<name>A0A9D4L8Z8_DREPO</name>
<dbReference type="InterPro" id="IPR039788">
    <property type="entry name" value="NOL4/NOL4L"/>
</dbReference>
<dbReference type="Pfam" id="PF08477">
    <property type="entry name" value="Roc"/>
    <property type="match status" value="1"/>
</dbReference>